<feature type="region of interest" description="Disordered" evidence="1">
    <location>
        <begin position="507"/>
        <end position="546"/>
    </location>
</feature>
<organism evidence="2 3">
    <name type="scientific">Paracoccus thiocyanatus</name>
    <dbReference type="NCBI Taxonomy" id="34006"/>
    <lineage>
        <taxon>Bacteria</taxon>
        <taxon>Pseudomonadati</taxon>
        <taxon>Pseudomonadota</taxon>
        <taxon>Alphaproteobacteria</taxon>
        <taxon>Rhodobacterales</taxon>
        <taxon>Paracoccaceae</taxon>
        <taxon>Paracoccus</taxon>
    </lineage>
</organism>
<comment type="caution">
    <text evidence="2">The sequence shown here is derived from an EMBL/GenBank/DDBJ whole genome shotgun (WGS) entry which is preliminary data.</text>
</comment>
<reference evidence="2 3" key="1">
    <citation type="submission" date="2018-05" db="EMBL/GenBank/DDBJ databases">
        <title>Whole genome sequencing of Paracoccus thiocyanatus SST.</title>
        <authorList>
            <person name="Ghosh W."/>
            <person name="Rameez M.J."/>
            <person name="Roy C."/>
        </authorList>
    </citation>
    <scope>NUCLEOTIDE SEQUENCE [LARGE SCALE GENOMIC DNA]</scope>
    <source>
        <strain evidence="2 3">SST</strain>
    </source>
</reference>
<keyword evidence="3" id="KW-1185">Reference proteome</keyword>
<accession>A0A3D8PE63</accession>
<dbReference type="AlphaFoldDB" id="A0A3D8PE63"/>
<evidence type="ECO:0000256" key="1">
    <source>
        <dbReference type="SAM" id="MobiDB-lite"/>
    </source>
</evidence>
<dbReference type="EMBL" id="QFCQ01000028">
    <property type="protein sequence ID" value="RDW13608.1"/>
    <property type="molecule type" value="Genomic_DNA"/>
</dbReference>
<evidence type="ECO:0008006" key="4">
    <source>
        <dbReference type="Google" id="ProtNLM"/>
    </source>
</evidence>
<gene>
    <name evidence="2" type="ORF">DIE28_07070</name>
</gene>
<dbReference type="Proteomes" id="UP000256679">
    <property type="component" value="Unassembled WGS sequence"/>
</dbReference>
<proteinExistence type="predicted"/>
<evidence type="ECO:0000313" key="3">
    <source>
        <dbReference type="Proteomes" id="UP000256679"/>
    </source>
</evidence>
<sequence>MDILSARDSITRAARGDGMKSLFLHLLDAGTETEVQALLDAEGLSTDPTKWHPYGDNEAFYGVVENQQANPVPALVEKITNGIDAILEKKVLQDGIDIRSADAPQSVQAALERYFPEHRNWDLGDVRRKQAHELQIVASGPRTDTSLLIYDNGIGQDPEDFPKTFLSLLRGNKNDVHFVQGKYNMGGAGALAFCGDLRFQLIASKRFDGSRPLGFTLLRRHPPALAERAGRKNTWYEYLVLDDRIPSIEVDELDVGLHEQVFTTGSLLKLYSYRLPSGTRSVISRDLNQSLHEYLFEPALPFYTVDKKERYPNNNALETVVVGQRRRLENNDEALERRFSHVDQSAELGQLGITVFVFKARSRGQGVKDTKEYIQREFFKNNMSVVFSLNGQVHGYYTSEFITRALKMPLMKDYVLVQVDCTKLHLGVRNELFMASRDRLKDGDTAEALRRRLREILSSSELKEIAKKRRSSFSVDDADTSSMLKRMTRNLPIKDALTRILQQSFSIPVESSGDTDKPRQEAKDRPKRDKREAPSFDPKRYPSAFQVKGGDAVQDGVKLFHLPLGGSRTISFATDVENDYFDRSDDPGSMTMTVLGPDAKGASGGGIPEPTQEVDRLTVTRASPSDGTIKVGVRASGTMKVGDAVRMTAALSSPTGDLVETVIVRVTDPERKAIQEAPESEPLPGLPEPVLCSQDGRDGTTPWEHLSQSGQEMGNGTVVIPFAEDGDKLSHVFINLDSTVLRDFNAKAKFEEAIELGRNRYISAVYFHALFLFSITKSRNYEISRGTANPDSVEVTEYISDLFNASYAQFLLNFETGDLVEALG</sequence>
<name>A0A3D8PE63_9RHOB</name>
<feature type="compositionally biased region" description="Basic and acidic residues" evidence="1">
    <location>
        <begin position="514"/>
        <end position="540"/>
    </location>
</feature>
<evidence type="ECO:0000313" key="2">
    <source>
        <dbReference type="EMBL" id="RDW13608.1"/>
    </source>
</evidence>
<protein>
    <recommendedName>
        <fullName evidence="4">Histidine kinase-, DNA gyrase B-, and HSP90-like ATPase</fullName>
    </recommendedName>
</protein>